<feature type="transmembrane region" description="Helical" evidence="1">
    <location>
        <begin position="24"/>
        <end position="45"/>
    </location>
</feature>
<evidence type="ECO:0000313" key="3">
    <source>
        <dbReference type="Proteomes" id="UP000601099"/>
    </source>
</evidence>
<feature type="transmembrane region" description="Helical" evidence="1">
    <location>
        <begin position="199"/>
        <end position="217"/>
    </location>
</feature>
<evidence type="ECO:0000313" key="2">
    <source>
        <dbReference type="EMBL" id="MBG8554595.1"/>
    </source>
</evidence>
<dbReference type="EMBL" id="JADWYK010000007">
    <property type="protein sequence ID" value="MBG8554595.1"/>
    <property type="molecule type" value="Genomic_DNA"/>
</dbReference>
<feature type="transmembrane region" description="Helical" evidence="1">
    <location>
        <begin position="83"/>
        <end position="102"/>
    </location>
</feature>
<keyword evidence="3" id="KW-1185">Reference proteome</keyword>
<feature type="transmembrane region" description="Helical" evidence="1">
    <location>
        <begin position="173"/>
        <end position="192"/>
    </location>
</feature>
<proteinExistence type="predicted"/>
<feature type="transmembrane region" description="Helical" evidence="1">
    <location>
        <begin position="237"/>
        <end position="256"/>
    </location>
</feature>
<dbReference type="RefSeq" id="WP_196955608.1">
    <property type="nucleotide sequence ID" value="NZ_JADWYK010000007.1"/>
</dbReference>
<keyword evidence="1" id="KW-1133">Transmembrane helix</keyword>
<keyword evidence="1" id="KW-0812">Transmembrane</keyword>
<feature type="transmembrane region" description="Helical" evidence="1">
    <location>
        <begin position="57"/>
        <end position="77"/>
    </location>
</feature>
<name>A0ABS0L3T1_9BACT</name>
<sequence length="400" mass="45754">MEDTPTTAPQWIQDLQERSWELEFLISGGAIFTLIQGAGFFVTQVQSLKTTAWLPGTDFFLLFGVLAIQVLTLSFGLHLLLRSFWVALVCVTYLFPQGAALARVRWRRPFRAVAPSGSYFYELLLKLNRLCATVMFLAIISTLLLGGLMLTVVVLGTLPSLFASSGPDGWYDWYGEGFLILLMVYILDLLLFGALRRTWGIAWLLFPVFWLFDRVSLRVLLQPTLWLFVSRVSRWRMAGWLTVFMAVALIYSYAVIYQDLHLRNVLDRRDYRNALAPGPALQYGNYRDEMNGQLQRGPSIPSKFVDKPFLEVFLVYRKQYDADMLKSDSAKYLSDLVLISIDDTLRQDVAWYPTYNQANDQMGITAMVSVQKLKVGPHRLLLHSKGDSSRHSVIPFWKTE</sequence>
<accession>A0ABS0L3T1</accession>
<keyword evidence="1" id="KW-0472">Membrane</keyword>
<reference evidence="2 3" key="1">
    <citation type="submission" date="2020-11" db="EMBL/GenBank/DDBJ databases">
        <title>Hymenobacter sp.</title>
        <authorList>
            <person name="Kim M.K."/>
        </authorList>
    </citation>
    <scope>NUCLEOTIDE SEQUENCE [LARGE SCALE GENOMIC DNA]</scope>
    <source>
        <strain evidence="2 3">BT594</strain>
    </source>
</reference>
<comment type="caution">
    <text evidence="2">The sequence shown here is derived from an EMBL/GenBank/DDBJ whole genome shotgun (WGS) entry which is preliminary data.</text>
</comment>
<organism evidence="2 3">
    <name type="scientific">Hymenobacter guriensis</name>
    <dbReference type="NCBI Taxonomy" id="2793065"/>
    <lineage>
        <taxon>Bacteria</taxon>
        <taxon>Pseudomonadati</taxon>
        <taxon>Bacteroidota</taxon>
        <taxon>Cytophagia</taxon>
        <taxon>Cytophagales</taxon>
        <taxon>Hymenobacteraceae</taxon>
        <taxon>Hymenobacter</taxon>
    </lineage>
</organism>
<dbReference type="Proteomes" id="UP000601099">
    <property type="component" value="Unassembled WGS sequence"/>
</dbReference>
<evidence type="ECO:0000256" key="1">
    <source>
        <dbReference type="SAM" id="Phobius"/>
    </source>
</evidence>
<protein>
    <submittedName>
        <fullName evidence="2">Uncharacterized protein</fullName>
    </submittedName>
</protein>
<feature type="transmembrane region" description="Helical" evidence="1">
    <location>
        <begin position="130"/>
        <end position="153"/>
    </location>
</feature>
<gene>
    <name evidence="2" type="ORF">I5L79_13640</name>
</gene>